<evidence type="ECO:0000313" key="2">
    <source>
        <dbReference type="Proteomes" id="UP000478052"/>
    </source>
</evidence>
<keyword evidence="2" id="KW-1185">Reference proteome</keyword>
<organism evidence="1 2">
    <name type="scientific">Aphis craccivora</name>
    <name type="common">Cowpea aphid</name>
    <dbReference type="NCBI Taxonomy" id="307492"/>
    <lineage>
        <taxon>Eukaryota</taxon>
        <taxon>Metazoa</taxon>
        <taxon>Ecdysozoa</taxon>
        <taxon>Arthropoda</taxon>
        <taxon>Hexapoda</taxon>
        <taxon>Insecta</taxon>
        <taxon>Pterygota</taxon>
        <taxon>Neoptera</taxon>
        <taxon>Paraneoptera</taxon>
        <taxon>Hemiptera</taxon>
        <taxon>Sternorrhyncha</taxon>
        <taxon>Aphidomorpha</taxon>
        <taxon>Aphidoidea</taxon>
        <taxon>Aphididae</taxon>
        <taxon>Aphidini</taxon>
        <taxon>Aphis</taxon>
        <taxon>Aphis</taxon>
    </lineage>
</organism>
<reference evidence="1 2" key="1">
    <citation type="submission" date="2019-08" db="EMBL/GenBank/DDBJ databases">
        <title>Whole genome of Aphis craccivora.</title>
        <authorList>
            <person name="Voronova N.V."/>
            <person name="Shulinski R.S."/>
            <person name="Bandarenka Y.V."/>
            <person name="Zhorov D.G."/>
            <person name="Warner D."/>
        </authorList>
    </citation>
    <scope>NUCLEOTIDE SEQUENCE [LARGE SCALE GENOMIC DNA]</scope>
    <source>
        <strain evidence="1">180601</strain>
        <tissue evidence="1">Whole Body</tissue>
    </source>
</reference>
<dbReference type="EMBL" id="VUJU01013243">
    <property type="protein sequence ID" value="KAF0705440.1"/>
    <property type="molecule type" value="Genomic_DNA"/>
</dbReference>
<accession>A0A6G0VQA0</accession>
<proteinExistence type="predicted"/>
<name>A0A6G0VQA0_APHCR</name>
<dbReference type="AlphaFoldDB" id="A0A6G0VQA0"/>
<dbReference type="Proteomes" id="UP000478052">
    <property type="component" value="Unassembled WGS sequence"/>
</dbReference>
<sequence length="90" mass="10447">SLKYGNQVLVVMLFSYRRSTQSIPTITKLNECGLIPKVVICDQLSNNLKMRKLFNVTKENPLITYNNKIVWRDIKDFDNIDCNNKPRLAS</sequence>
<comment type="caution">
    <text evidence="1">The sequence shown here is derived from an EMBL/GenBank/DDBJ whole genome shotgun (WGS) entry which is preliminary data.</text>
</comment>
<protein>
    <submittedName>
        <fullName evidence="1">Uncharacterized protein</fullName>
    </submittedName>
</protein>
<gene>
    <name evidence="1" type="ORF">FWK35_00028697</name>
</gene>
<evidence type="ECO:0000313" key="1">
    <source>
        <dbReference type="EMBL" id="KAF0705440.1"/>
    </source>
</evidence>
<feature type="non-terminal residue" evidence="1">
    <location>
        <position position="1"/>
    </location>
</feature>